<name>A0A078FQX2_BRANA</name>
<dbReference type="Gramene" id="CDY14728">
    <property type="protein sequence ID" value="CDY14728"/>
    <property type="gene ID" value="GSBRNA2T00084555001"/>
</dbReference>
<dbReference type="PANTHER" id="PTHR13056:SF3">
    <property type="entry name" value="VACUOLAR FUSION PROTEIN CCZ1 HOMOLOG A"/>
    <property type="match status" value="1"/>
</dbReference>
<protein>
    <submittedName>
        <fullName evidence="3">BnaC05g19850D protein</fullName>
    </submittedName>
</protein>
<comment type="similarity">
    <text evidence="1">Belongs to the CCZ1 family.</text>
</comment>
<sequence length="270" mass="30738">MKELVGVQDIGEVNFKFKGENVGDKHEVNLEGKRLHAAISYRPQRRSYTFTRLFSPEAACEVIEAERHSHIFFEAEPDIWMVMVVEKNKDTGAIWRIGALRGMLREAHSLFVMFHGSVRALLEKEPTGGLTRAQLYPFITDYLSTFQKRSSSEDCCCDLFVGKKLQLTQRGTVQMLTLSKDTALEVQLYPGLIYERGLVELNPRIQEIVITTCIMLLGRYSLQHDKWKKGKDGFLVTDIWGLETGGSPDSAIPRLWLQQTQESVSPRLSV</sequence>
<accession>A0A078FQX2</accession>
<proteinExistence type="inferred from homology"/>
<dbReference type="PANTHER" id="PTHR13056">
    <property type="entry name" value="VACUOLAR FUSION PROTEIN CCZ1 HOMOLOG-RELATED"/>
    <property type="match status" value="1"/>
</dbReference>
<dbReference type="STRING" id="3708.A0A078FQX2"/>
<evidence type="ECO:0000313" key="3">
    <source>
        <dbReference type="EMBL" id="CDY14728.1"/>
    </source>
</evidence>
<reference evidence="3 4" key="1">
    <citation type="journal article" date="2014" name="Science">
        <title>Plant genetics. Early allopolyploid evolution in the post-Neolithic Brassica napus oilseed genome.</title>
        <authorList>
            <person name="Chalhoub B."/>
            <person name="Denoeud F."/>
            <person name="Liu S."/>
            <person name="Parkin I.A."/>
            <person name="Tang H."/>
            <person name="Wang X."/>
            <person name="Chiquet J."/>
            <person name="Belcram H."/>
            <person name="Tong C."/>
            <person name="Samans B."/>
            <person name="Correa M."/>
            <person name="Da Silva C."/>
            <person name="Just J."/>
            <person name="Falentin C."/>
            <person name="Koh C.S."/>
            <person name="Le Clainche I."/>
            <person name="Bernard M."/>
            <person name="Bento P."/>
            <person name="Noel B."/>
            <person name="Labadie K."/>
            <person name="Alberti A."/>
            <person name="Charles M."/>
            <person name="Arnaud D."/>
            <person name="Guo H."/>
            <person name="Daviaud C."/>
            <person name="Alamery S."/>
            <person name="Jabbari K."/>
            <person name="Zhao M."/>
            <person name="Edger P.P."/>
            <person name="Chelaifa H."/>
            <person name="Tack D."/>
            <person name="Lassalle G."/>
            <person name="Mestiri I."/>
            <person name="Schnel N."/>
            <person name="Le Paslier M.C."/>
            <person name="Fan G."/>
            <person name="Renault V."/>
            <person name="Bayer P.E."/>
            <person name="Golicz A.A."/>
            <person name="Manoli S."/>
            <person name="Lee T.H."/>
            <person name="Thi V.H."/>
            <person name="Chalabi S."/>
            <person name="Hu Q."/>
            <person name="Fan C."/>
            <person name="Tollenaere R."/>
            <person name="Lu Y."/>
            <person name="Battail C."/>
            <person name="Shen J."/>
            <person name="Sidebottom C.H."/>
            <person name="Wang X."/>
            <person name="Canaguier A."/>
            <person name="Chauveau A."/>
            <person name="Berard A."/>
            <person name="Deniot G."/>
            <person name="Guan M."/>
            <person name="Liu Z."/>
            <person name="Sun F."/>
            <person name="Lim Y.P."/>
            <person name="Lyons E."/>
            <person name="Town C.D."/>
            <person name="Bancroft I."/>
            <person name="Wang X."/>
            <person name="Meng J."/>
            <person name="Ma J."/>
            <person name="Pires J.C."/>
            <person name="King G.J."/>
            <person name="Brunel D."/>
            <person name="Delourme R."/>
            <person name="Renard M."/>
            <person name="Aury J.M."/>
            <person name="Adams K.L."/>
            <person name="Batley J."/>
            <person name="Snowdon R.J."/>
            <person name="Tost J."/>
            <person name="Edwards D."/>
            <person name="Zhou Y."/>
            <person name="Hua W."/>
            <person name="Sharpe A.G."/>
            <person name="Paterson A.H."/>
            <person name="Guan C."/>
            <person name="Wincker P."/>
        </authorList>
    </citation>
    <scope>NUCLEOTIDE SEQUENCE [LARGE SCALE GENOMIC DNA]</scope>
    <source>
        <strain evidence="4">cv. Darmor-bzh</strain>
    </source>
</reference>
<evidence type="ECO:0000313" key="4">
    <source>
        <dbReference type="Proteomes" id="UP000028999"/>
    </source>
</evidence>
<dbReference type="AlphaFoldDB" id="A0A078FQX2"/>
<dbReference type="GO" id="GO:0035658">
    <property type="term" value="C:Mon1-Ccz1 complex"/>
    <property type="evidence" value="ECO:0007669"/>
    <property type="project" value="InterPro"/>
</dbReference>
<evidence type="ECO:0000259" key="2">
    <source>
        <dbReference type="Pfam" id="PF19031"/>
    </source>
</evidence>
<dbReference type="InterPro" id="IPR043987">
    <property type="entry name" value="CCZ1/INTU/HSP4_longin_1"/>
</dbReference>
<dbReference type="OMA" id="SSEDCCC"/>
<feature type="domain" description="CCZ1/INTU/HSP4 first Longin" evidence="2">
    <location>
        <begin position="49"/>
        <end position="116"/>
    </location>
</feature>
<keyword evidence="4" id="KW-1185">Reference proteome</keyword>
<organism evidence="3 4">
    <name type="scientific">Brassica napus</name>
    <name type="common">Rape</name>
    <dbReference type="NCBI Taxonomy" id="3708"/>
    <lineage>
        <taxon>Eukaryota</taxon>
        <taxon>Viridiplantae</taxon>
        <taxon>Streptophyta</taxon>
        <taxon>Embryophyta</taxon>
        <taxon>Tracheophyta</taxon>
        <taxon>Spermatophyta</taxon>
        <taxon>Magnoliopsida</taxon>
        <taxon>eudicotyledons</taxon>
        <taxon>Gunneridae</taxon>
        <taxon>Pentapetalae</taxon>
        <taxon>rosids</taxon>
        <taxon>malvids</taxon>
        <taxon>Brassicales</taxon>
        <taxon>Brassicaceae</taxon>
        <taxon>Brassiceae</taxon>
        <taxon>Brassica</taxon>
    </lineage>
</organism>
<gene>
    <name evidence="3" type="primary">BnaC05g19850D</name>
    <name evidence="3" type="ORF">GSBRNA2T00084555001</name>
</gene>
<dbReference type="InterPro" id="IPR013176">
    <property type="entry name" value="Ccz1"/>
</dbReference>
<dbReference type="PaxDb" id="3708-A0A078FQX2"/>
<dbReference type="GO" id="GO:0016192">
    <property type="term" value="P:vesicle-mediated transport"/>
    <property type="evidence" value="ECO:0000318"/>
    <property type="project" value="GO_Central"/>
</dbReference>
<dbReference type="EMBL" id="LK032046">
    <property type="protein sequence ID" value="CDY14728.1"/>
    <property type="molecule type" value="Genomic_DNA"/>
</dbReference>
<evidence type="ECO:0000256" key="1">
    <source>
        <dbReference type="ARBA" id="ARBA00005352"/>
    </source>
</evidence>
<dbReference type="Pfam" id="PF19031">
    <property type="entry name" value="Intu_longin_1"/>
    <property type="match status" value="1"/>
</dbReference>
<dbReference type="Proteomes" id="UP000028999">
    <property type="component" value="Unassembled WGS sequence"/>
</dbReference>